<accession>A0A7W4W3K1</accession>
<dbReference type="CDD" id="cd00531">
    <property type="entry name" value="NTF2_like"/>
    <property type="match status" value="1"/>
</dbReference>
<dbReference type="Gene3D" id="3.10.450.50">
    <property type="match status" value="1"/>
</dbReference>
<organism evidence="2 3">
    <name type="scientific">Litorivivens lipolytica</name>
    <dbReference type="NCBI Taxonomy" id="1524264"/>
    <lineage>
        <taxon>Bacteria</taxon>
        <taxon>Pseudomonadati</taxon>
        <taxon>Pseudomonadota</taxon>
        <taxon>Gammaproteobacteria</taxon>
        <taxon>Litorivivens</taxon>
    </lineage>
</organism>
<evidence type="ECO:0000259" key="1">
    <source>
        <dbReference type="Pfam" id="PF13577"/>
    </source>
</evidence>
<evidence type="ECO:0000313" key="3">
    <source>
        <dbReference type="Proteomes" id="UP000537130"/>
    </source>
</evidence>
<evidence type="ECO:0000313" key="2">
    <source>
        <dbReference type="EMBL" id="MBB3046796.1"/>
    </source>
</evidence>
<dbReference type="RefSeq" id="WP_183409464.1">
    <property type="nucleotide sequence ID" value="NZ_JACHWY010000001.1"/>
</dbReference>
<dbReference type="SUPFAM" id="SSF54427">
    <property type="entry name" value="NTF2-like"/>
    <property type="match status" value="1"/>
</dbReference>
<feature type="domain" description="SnoaL-like" evidence="1">
    <location>
        <begin position="11"/>
        <end position="136"/>
    </location>
</feature>
<reference evidence="2 3" key="1">
    <citation type="submission" date="2020-08" db="EMBL/GenBank/DDBJ databases">
        <title>Genomic Encyclopedia of Type Strains, Phase III (KMG-III): the genomes of soil and plant-associated and newly described type strains.</title>
        <authorList>
            <person name="Whitman W."/>
        </authorList>
    </citation>
    <scope>NUCLEOTIDE SEQUENCE [LARGE SCALE GENOMIC DNA]</scope>
    <source>
        <strain evidence="2 3">CECT 8654</strain>
    </source>
</reference>
<dbReference type="Pfam" id="PF13577">
    <property type="entry name" value="SnoaL_4"/>
    <property type="match status" value="1"/>
</dbReference>
<dbReference type="AlphaFoldDB" id="A0A7W4W3K1"/>
<proteinExistence type="predicted"/>
<gene>
    <name evidence="2" type="ORF">FHR99_001032</name>
</gene>
<keyword evidence="3" id="KW-1185">Reference proteome</keyword>
<sequence>MDLQQLEQRIQRLEAIEAIKQLKYQYFYHCDQKQPDKVRACFADGPVKIEYGRVGNFETADEMVAVFSRLACEPHIVEMHHAQNPQIHIQSDSEASAIWGIFYYLIDTRQQIATQLGGFYEDRYVCVNGEWKISATRFDVKSTQILSLGDDRVQAVFAGAQAPAELDDPESQAG</sequence>
<dbReference type="EMBL" id="JACHWY010000001">
    <property type="protein sequence ID" value="MBB3046796.1"/>
    <property type="molecule type" value="Genomic_DNA"/>
</dbReference>
<dbReference type="InterPro" id="IPR032710">
    <property type="entry name" value="NTF2-like_dom_sf"/>
</dbReference>
<dbReference type="InterPro" id="IPR037401">
    <property type="entry name" value="SnoaL-like"/>
</dbReference>
<dbReference type="Proteomes" id="UP000537130">
    <property type="component" value="Unassembled WGS sequence"/>
</dbReference>
<comment type="caution">
    <text evidence="2">The sequence shown here is derived from an EMBL/GenBank/DDBJ whole genome shotgun (WGS) entry which is preliminary data.</text>
</comment>
<name>A0A7W4W3K1_9GAMM</name>
<protein>
    <recommendedName>
        <fullName evidence="1">SnoaL-like domain-containing protein</fullName>
    </recommendedName>
</protein>